<accession>A0A9W5IPQ9</accession>
<evidence type="ECO:0000313" key="1">
    <source>
        <dbReference type="EMBL" id="EFC51416.1"/>
    </source>
</evidence>
<comment type="caution">
    <text evidence="1">The sequence shown here is derived from an EMBL/GenBank/DDBJ whole genome shotgun (WGS) entry which is preliminary data.</text>
</comment>
<name>A0A9W5IPQ9_NEISU</name>
<dbReference type="Proteomes" id="UP000004621">
    <property type="component" value="Unassembled WGS sequence"/>
</dbReference>
<protein>
    <submittedName>
        <fullName evidence="1">Uncharacterized protein</fullName>
    </submittedName>
</protein>
<proteinExistence type="predicted"/>
<sequence>MYFTGFKYFCTIHTSKQNTDAKGIKMKHSANIMQFNDWNTNQESTVGRIMQEGKGKKKRTWIEWVGSPMLEEVEGNYQDACRIAIKADKWNFIEPI</sequence>
<gene>
    <name evidence="1" type="ORF">NEISUBOT_05143</name>
</gene>
<dbReference type="AlphaFoldDB" id="A0A9W5IPQ9"/>
<dbReference type="EMBL" id="ACEO02000011">
    <property type="protein sequence ID" value="EFC51416.1"/>
    <property type="molecule type" value="Genomic_DNA"/>
</dbReference>
<evidence type="ECO:0000313" key="2">
    <source>
        <dbReference type="Proteomes" id="UP000004621"/>
    </source>
</evidence>
<organism evidence="1 2">
    <name type="scientific">Neisseria subflava NJ9703</name>
    <dbReference type="NCBI Taxonomy" id="546268"/>
    <lineage>
        <taxon>Bacteria</taxon>
        <taxon>Pseudomonadati</taxon>
        <taxon>Pseudomonadota</taxon>
        <taxon>Betaproteobacteria</taxon>
        <taxon>Neisseriales</taxon>
        <taxon>Neisseriaceae</taxon>
        <taxon>Neisseria</taxon>
    </lineage>
</organism>
<reference evidence="1 2" key="1">
    <citation type="submission" date="2010-01" db="EMBL/GenBank/DDBJ databases">
        <authorList>
            <person name="Weinstock G."/>
            <person name="Sodergren E."/>
            <person name="Clifton S."/>
            <person name="Fulton L."/>
            <person name="Fulton B."/>
            <person name="Courtney L."/>
            <person name="Fronick C."/>
            <person name="Harrison M."/>
            <person name="Strong C."/>
            <person name="Farmer C."/>
            <person name="Delahaunty K."/>
            <person name="Markovic C."/>
            <person name="Hall O."/>
            <person name="Minx P."/>
            <person name="Tomlinson C."/>
            <person name="Mitreva M."/>
            <person name="Nelson J."/>
            <person name="Hou S."/>
            <person name="Wollam A."/>
            <person name="Pepin K.H."/>
            <person name="Johnson M."/>
            <person name="Bhonagiri V."/>
            <person name="Nash W.E."/>
            <person name="Warren W."/>
            <person name="Chinwalla A."/>
            <person name="Mardis E.R."/>
            <person name="Wilson R.K."/>
        </authorList>
    </citation>
    <scope>NUCLEOTIDE SEQUENCE [LARGE SCALE GENOMIC DNA]</scope>
    <source>
        <strain evidence="1 2">NJ9703</strain>
    </source>
</reference>